<dbReference type="RefSeq" id="WP_425578613.1">
    <property type="nucleotide sequence ID" value="NZ_BAABAJ010000013.1"/>
</dbReference>
<dbReference type="EMBL" id="BAABAJ010000013">
    <property type="protein sequence ID" value="GAA3928461.1"/>
    <property type="molecule type" value="Genomic_DNA"/>
</dbReference>
<comment type="caution">
    <text evidence="3">The sequence shown here is derived from an EMBL/GenBank/DDBJ whole genome shotgun (WGS) entry which is preliminary data.</text>
</comment>
<feature type="transmembrane region" description="Helical" evidence="1">
    <location>
        <begin position="201"/>
        <end position="221"/>
    </location>
</feature>
<sequence length="241" mass="26168">MAERRNPWSGRRTGHAPDFEAFVAGAAGRLLHTATLLTAEPPDHNPRARALLTAALAHTYAVGDRLRDEDPYERARRDLAVRFARGTPRHRAGRGGVLARLTRQERLVVVLRLYEGVAEEQAAALLGLSEARVRAVCARSVAVLREAAGPAPAPGGRRANRPEDREAAVRRLLETPHPPVPAGLAARAAERGARLARRRRTAGRLLGTLGALAAVAFLVWASTARPWETPPAETTPVFEEW</sequence>
<dbReference type="InterPro" id="IPR007630">
    <property type="entry name" value="RNA_pol_sigma70_r4"/>
</dbReference>
<accession>A0ABP7MTS3</accession>
<keyword evidence="1" id="KW-1133">Transmembrane helix</keyword>
<protein>
    <recommendedName>
        <fullName evidence="2">RNA polymerase sigma-70 region 4 domain-containing protein</fullName>
    </recommendedName>
</protein>
<keyword evidence="4" id="KW-1185">Reference proteome</keyword>
<evidence type="ECO:0000313" key="4">
    <source>
        <dbReference type="Proteomes" id="UP001501000"/>
    </source>
</evidence>
<dbReference type="Gene3D" id="1.10.10.10">
    <property type="entry name" value="Winged helix-like DNA-binding domain superfamily/Winged helix DNA-binding domain"/>
    <property type="match status" value="1"/>
</dbReference>
<proteinExistence type="predicted"/>
<keyword evidence="1" id="KW-0812">Transmembrane</keyword>
<gene>
    <name evidence="3" type="ORF">GCM10022244_42010</name>
</gene>
<evidence type="ECO:0000313" key="3">
    <source>
        <dbReference type="EMBL" id="GAA3928461.1"/>
    </source>
</evidence>
<name>A0ABP7MTS3_9ACTN</name>
<dbReference type="InterPro" id="IPR013324">
    <property type="entry name" value="RNA_pol_sigma_r3/r4-like"/>
</dbReference>
<keyword evidence="1" id="KW-0472">Membrane</keyword>
<feature type="domain" description="RNA polymerase sigma-70 region 4" evidence="2">
    <location>
        <begin position="97"/>
        <end position="146"/>
    </location>
</feature>
<evidence type="ECO:0000259" key="2">
    <source>
        <dbReference type="Pfam" id="PF04545"/>
    </source>
</evidence>
<dbReference type="InterPro" id="IPR036388">
    <property type="entry name" value="WH-like_DNA-bd_sf"/>
</dbReference>
<reference evidence="4" key="1">
    <citation type="journal article" date="2019" name="Int. J. Syst. Evol. Microbiol.">
        <title>The Global Catalogue of Microorganisms (GCM) 10K type strain sequencing project: providing services to taxonomists for standard genome sequencing and annotation.</title>
        <authorList>
            <consortium name="The Broad Institute Genomics Platform"/>
            <consortium name="The Broad Institute Genome Sequencing Center for Infectious Disease"/>
            <person name="Wu L."/>
            <person name="Ma J."/>
        </authorList>
    </citation>
    <scope>NUCLEOTIDE SEQUENCE [LARGE SCALE GENOMIC DNA]</scope>
    <source>
        <strain evidence="4">JCM 16956</strain>
    </source>
</reference>
<evidence type="ECO:0000256" key="1">
    <source>
        <dbReference type="SAM" id="Phobius"/>
    </source>
</evidence>
<dbReference type="Proteomes" id="UP001501000">
    <property type="component" value="Unassembled WGS sequence"/>
</dbReference>
<dbReference type="Pfam" id="PF04545">
    <property type="entry name" value="Sigma70_r4"/>
    <property type="match status" value="1"/>
</dbReference>
<dbReference type="SUPFAM" id="SSF88659">
    <property type="entry name" value="Sigma3 and sigma4 domains of RNA polymerase sigma factors"/>
    <property type="match status" value="1"/>
</dbReference>
<organism evidence="3 4">
    <name type="scientific">Streptomyces gulbargensis</name>
    <dbReference type="NCBI Taxonomy" id="364901"/>
    <lineage>
        <taxon>Bacteria</taxon>
        <taxon>Bacillati</taxon>
        <taxon>Actinomycetota</taxon>
        <taxon>Actinomycetes</taxon>
        <taxon>Kitasatosporales</taxon>
        <taxon>Streptomycetaceae</taxon>
        <taxon>Streptomyces</taxon>
    </lineage>
</organism>